<dbReference type="Gene3D" id="3.40.50.620">
    <property type="entry name" value="HUPs"/>
    <property type="match status" value="1"/>
</dbReference>
<keyword evidence="9" id="KW-1185">Reference proteome</keyword>
<dbReference type="GO" id="GO:0005524">
    <property type="term" value="F:ATP binding"/>
    <property type="evidence" value="ECO:0007669"/>
    <property type="project" value="UniProtKB-UniRule"/>
</dbReference>
<dbReference type="HAMAP" id="MF_01161">
    <property type="entry name" value="tRNA_Ile_lys_synt"/>
    <property type="match status" value="1"/>
</dbReference>
<dbReference type="AlphaFoldDB" id="A0A316GEM3"/>
<comment type="function">
    <text evidence="6">Ligates lysine onto the cytidine present at position 34 of the AUA codon-specific tRNA(Ile) that contains the anticodon CAU, in an ATP-dependent manner. Cytidine is converted to lysidine, thus changing the amino acid specificity of the tRNA from methionine to isoleucine.</text>
</comment>
<gene>
    <name evidence="6" type="primary">tilS</name>
    <name evidence="8" type="ORF">C7455_108162</name>
</gene>
<evidence type="ECO:0000256" key="1">
    <source>
        <dbReference type="ARBA" id="ARBA00022598"/>
    </source>
</evidence>
<keyword evidence="4 6" id="KW-0067">ATP-binding</keyword>
<dbReference type="GO" id="GO:0032267">
    <property type="term" value="F:tRNA(Ile)-lysidine synthase activity"/>
    <property type="evidence" value="ECO:0007669"/>
    <property type="project" value="UniProtKB-EC"/>
</dbReference>
<evidence type="ECO:0000256" key="3">
    <source>
        <dbReference type="ARBA" id="ARBA00022741"/>
    </source>
</evidence>
<evidence type="ECO:0000313" key="9">
    <source>
        <dbReference type="Proteomes" id="UP000245708"/>
    </source>
</evidence>
<dbReference type="EMBL" id="QGGW01000008">
    <property type="protein sequence ID" value="PWK59394.1"/>
    <property type="molecule type" value="Genomic_DNA"/>
</dbReference>
<evidence type="ECO:0000313" key="8">
    <source>
        <dbReference type="EMBL" id="PWK59394.1"/>
    </source>
</evidence>
<dbReference type="PANTHER" id="PTHR43033:SF1">
    <property type="entry name" value="TRNA(ILE)-LYSIDINE SYNTHASE-RELATED"/>
    <property type="match status" value="1"/>
</dbReference>
<keyword evidence="2 6" id="KW-0819">tRNA processing</keyword>
<evidence type="ECO:0000259" key="7">
    <source>
        <dbReference type="Pfam" id="PF01171"/>
    </source>
</evidence>
<dbReference type="NCBIfam" id="TIGR02432">
    <property type="entry name" value="lysidine_TilS_N"/>
    <property type="match status" value="1"/>
</dbReference>
<evidence type="ECO:0000256" key="6">
    <source>
        <dbReference type="HAMAP-Rule" id="MF_01161"/>
    </source>
</evidence>
<keyword evidence="1 6" id="KW-0436">Ligase</keyword>
<comment type="catalytic activity">
    <reaction evidence="5 6">
        <text>cytidine(34) in tRNA(Ile2) + L-lysine + ATP = lysidine(34) in tRNA(Ile2) + AMP + diphosphate + H(+)</text>
        <dbReference type="Rhea" id="RHEA:43744"/>
        <dbReference type="Rhea" id="RHEA-COMP:10625"/>
        <dbReference type="Rhea" id="RHEA-COMP:10670"/>
        <dbReference type="ChEBI" id="CHEBI:15378"/>
        <dbReference type="ChEBI" id="CHEBI:30616"/>
        <dbReference type="ChEBI" id="CHEBI:32551"/>
        <dbReference type="ChEBI" id="CHEBI:33019"/>
        <dbReference type="ChEBI" id="CHEBI:82748"/>
        <dbReference type="ChEBI" id="CHEBI:83665"/>
        <dbReference type="ChEBI" id="CHEBI:456215"/>
        <dbReference type="EC" id="6.3.4.19"/>
    </reaction>
</comment>
<reference evidence="8 9" key="1">
    <citation type="submission" date="2018-05" db="EMBL/GenBank/DDBJ databases">
        <title>Genomic Encyclopedia of Type Strains, Phase IV (KMG-IV): sequencing the most valuable type-strain genomes for metagenomic binning, comparative biology and taxonomic classification.</title>
        <authorList>
            <person name="Goeker M."/>
        </authorList>
    </citation>
    <scope>NUCLEOTIDE SEQUENCE [LARGE SCALE GENOMIC DNA]</scope>
    <source>
        <strain evidence="8 9">DSM 16097</strain>
    </source>
</reference>
<dbReference type="Pfam" id="PF01171">
    <property type="entry name" value="ATP_bind_3"/>
    <property type="match status" value="1"/>
</dbReference>
<sequence>MTTQSSLEARFAARMGSLLGPDFPSDIALAVSGGGDSMAMLALSHGWARVMGVGLHVLTVDHGLRPASATEAAMVAAECASLGHPHTTLCWHWDGSGNLQDAARMARLRLIDGWRGDIVHVLFAHTQDDQAETLMMRLARGSGVEGLSGMSGLHPAPGAGFWQVRPLLDEARADLRHYADTLRLPVVDDPSNDDPRFERVRARQALAILAGLGIDAATLAATAARMDRARVALAARAASVAGTVVRHDNLATGDLVLDRDSLAGVERDTQLRLLAAALQWVGGAVYRPRAAALEGLLDRVLGGAGGTLHGVQASVAGDLVHLFREYASVRDVATMAGTDALWDDRWQIAGASIDGLAVRALGPDGWAQVSTKPADAPPFDVALALPAVFDADRLVACAALALGPAHEAVLLRPAASFVAFLQLR</sequence>
<comment type="domain">
    <text evidence="6">The N-terminal region contains the highly conserved SGGXDS motif, predicted to be a P-loop motif involved in ATP binding.</text>
</comment>
<evidence type="ECO:0000256" key="2">
    <source>
        <dbReference type="ARBA" id="ARBA00022694"/>
    </source>
</evidence>
<dbReference type="InterPro" id="IPR012094">
    <property type="entry name" value="tRNA_Ile_lys_synt"/>
</dbReference>
<comment type="caution">
    <text evidence="8">The sequence shown here is derived from an EMBL/GenBank/DDBJ whole genome shotgun (WGS) entry which is preliminary data.</text>
</comment>
<dbReference type="CDD" id="cd01992">
    <property type="entry name" value="TilS_N"/>
    <property type="match status" value="1"/>
</dbReference>
<dbReference type="PANTHER" id="PTHR43033">
    <property type="entry name" value="TRNA(ILE)-LYSIDINE SYNTHASE-RELATED"/>
    <property type="match status" value="1"/>
</dbReference>
<feature type="binding site" evidence="6">
    <location>
        <begin position="32"/>
        <end position="37"/>
    </location>
    <ligand>
        <name>ATP</name>
        <dbReference type="ChEBI" id="CHEBI:30616"/>
    </ligand>
</feature>
<dbReference type="EC" id="6.3.4.19" evidence="6"/>
<accession>A0A316GEM3</accession>
<name>A0A316GEM3_9RHOB</name>
<dbReference type="RefSeq" id="WP_245904367.1">
    <property type="nucleotide sequence ID" value="NZ_QGGW01000008.1"/>
</dbReference>
<dbReference type="InterPro" id="IPR014729">
    <property type="entry name" value="Rossmann-like_a/b/a_fold"/>
</dbReference>
<dbReference type="SUPFAM" id="SSF52402">
    <property type="entry name" value="Adenine nucleotide alpha hydrolases-like"/>
    <property type="match status" value="1"/>
</dbReference>
<comment type="subcellular location">
    <subcellularLocation>
        <location evidence="6">Cytoplasm</location>
    </subcellularLocation>
</comment>
<organism evidence="8 9">
    <name type="scientific">Roseicyclus mahoneyensis</name>
    <dbReference type="NCBI Taxonomy" id="164332"/>
    <lineage>
        <taxon>Bacteria</taxon>
        <taxon>Pseudomonadati</taxon>
        <taxon>Pseudomonadota</taxon>
        <taxon>Alphaproteobacteria</taxon>
        <taxon>Rhodobacterales</taxon>
        <taxon>Roseobacteraceae</taxon>
        <taxon>Roseicyclus</taxon>
    </lineage>
</organism>
<keyword evidence="6" id="KW-0963">Cytoplasm</keyword>
<evidence type="ECO:0000256" key="4">
    <source>
        <dbReference type="ARBA" id="ARBA00022840"/>
    </source>
</evidence>
<dbReference type="Proteomes" id="UP000245708">
    <property type="component" value="Unassembled WGS sequence"/>
</dbReference>
<evidence type="ECO:0000256" key="5">
    <source>
        <dbReference type="ARBA" id="ARBA00048539"/>
    </source>
</evidence>
<keyword evidence="3 6" id="KW-0547">Nucleotide-binding</keyword>
<comment type="similarity">
    <text evidence="6">Belongs to the tRNA(Ile)-lysidine synthase family.</text>
</comment>
<proteinExistence type="inferred from homology"/>
<feature type="domain" description="tRNA(Ile)-lysidine/2-thiocytidine synthase N-terminal" evidence="7">
    <location>
        <begin position="27"/>
        <end position="204"/>
    </location>
</feature>
<dbReference type="GO" id="GO:0005737">
    <property type="term" value="C:cytoplasm"/>
    <property type="evidence" value="ECO:0007669"/>
    <property type="project" value="UniProtKB-SubCell"/>
</dbReference>
<dbReference type="InterPro" id="IPR011063">
    <property type="entry name" value="TilS/TtcA_N"/>
</dbReference>
<dbReference type="GO" id="GO:0006400">
    <property type="term" value="P:tRNA modification"/>
    <property type="evidence" value="ECO:0007669"/>
    <property type="project" value="UniProtKB-UniRule"/>
</dbReference>
<dbReference type="InterPro" id="IPR012795">
    <property type="entry name" value="tRNA_Ile_lys_synt_N"/>
</dbReference>
<protein>
    <recommendedName>
        <fullName evidence="6">tRNA(Ile)-lysidine synthase</fullName>
        <ecNumber evidence="6">6.3.4.19</ecNumber>
    </recommendedName>
    <alternativeName>
        <fullName evidence="6">tRNA(Ile)-2-lysyl-cytidine synthase</fullName>
    </alternativeName>
    <alternativeName>
        <fullName evidence="6">tRNA(Ile)-lysidine synthetase</fullName>
    </alternativeName>
</protein>